<evidence type="ECO:0000313" key="2">
    <source>
        <dbReference type="Proteomes" id="UP000574390"/>
    </source>
</evidence>
<accession>A0A7J6Q9F5</accession>
<proteinExistence type="predicted"/>
<organism evidence="1 2">
    <name type="scientific">Perkinsus olseni</name>
    <name type="common">Perkinsus atlanticus</name>
    <dbReference type="NCBI Taxonomy" id="32597"/>
    <lineage>
        <taxon>Eukaryota</taxon>
        <taxon>Sar</taxon>
        <taxon>Alveolata</taxon>
        <taxon>Perkinsozoa</taxon>
        <taxon>Perkinsea</taxon>
        <taxon>Perkinsida</taxon>
        <taxon>Perkinsidae</taxon>
        <taxon>Perkinsus</taxon>
    </lineage>
</organism>
<evidence type="ECO:0000313" key="1">
    <source>
        <dbReference type="EMBL" id="KAF4704822.1"/>
    </source>
</evidence>
<dbReference type="EMBL" id="JABANM010031302">
    <property type="protein sequence ID" value="KAF4704822.1"/>
    <property type="molecule type" value="Genomic_DNA"/>
</dbReference>
<gene>
    <name evidence="1" type="ORF">FOZ62_007754</name>
</gene>
<dbReference type="Proteomes" id="UP000574390">
    <property type="component" value="Unassembled WGS sequence"/>
</dbReference>
<dbReference type="AlphaFoldDB" id="A0A7J6Q9F5"/>
<protein>
    <submittedName>
        <fullName evidence="1">Uncharacterized protein</fullName>
    </submittedName>
</protein>
<name>A0A7J6Q9F5_PEROL</name>
<feature type="non-terminal residue" evidence="1">
    <location>
        <position position="1"/>
    </location>
</feature>
<reference evidence="1 2" key="1">
    <citation type="submission" date="2020-04" db="EMBL/GenBank/DDBJ databases">
        <title>Perkinsus olseni comparative genomics.</title>
        <authorList>
            <person name="Bogema D.R."/>
        </authorList>
    </citation>
    <scope>NUCLEOTIDE SEQUENCE [LARGE SCALE GENOMIC DNA]</scope>
    <source>
        <strain evidence="1">ATCC PRA-205</strain>
    </source>
</reference>
<sequence>VNRKCYAPMWLGGEDLQNEYALTPLQLAPAFASSALQSLTPLEDHSDTRSGVCGIQFDWTPSSASSSERCMVCRGTDGYDYDEFECGDPTSVIPAAVSSFNGDGLDGDQEVRADVDSAALLPSLYFLPLDQWTPLGGDSDCTAAPVIKRERITLPQCQYLAWAGHYTLLKWTQHEPLARPALQQQKHAADLWGDCYVYDQYKCNRRTVSGSEVLSDESAAADSTMDFGLFFLPTRAKPSPPALESSEKVGIVRVIGSRSAEALSAA</sequence>
<comment type="caution">
    <text evidence="1">The sequence shown here is derived from an EMBL/GenBank/DDBJ whole genome shotgun (WGS) entry which is preliminary data.</text>
</comment>
<feature type="non-terminal residue" evidence="1">
    <location>
        <position position="266"/>
    </location>
</feature>